<gene>
    <name evidence="2" type="ORF">RIF23_18515</name>
</gene>
<dbReference type="Pfam" id="PF23275">
    <property type="entry name" value="TPR_23"/>
    <property type="match status" value="1"/>
</dbReference>
<feature type="domain" description="TPR repeat" evidence="1">
    <location>
        <begin position="282"/>
        <end position="493"/>
    </location>
</feature>
<comment type="caution">
    <text evidence="2">The sequence shown here is derived from an EMBL/GenBank/DDBJ whole genome shotgun (WGS) entry which is preliminary data.</text>
</comment>
<reference evidence="3" key="1">
    <citation type="submission" date="2023-07" db="EMBL/GenBank/DDBJ databases">
        <title>Novel species in the genus Lipingzhangella isolated from Sambhar Salt Lake.</title>
        <authorList>
            <person name="Jiya N."/>
            <person name="Kajale S."/>
            <person name="Sharma A."/>
        </authorList>
    </citation>
    <scope>NUCLEOTIDE SEQUENCE [LARGE SCALE GENOMIC DNA]</scope>
    <source>
        <strain evidence="3">LS1_29</strain>
    </source>
</reference>
<dbReference type="InterPro" id="IPR057037">
    <property type="entry name" value="TPR_rep_actino"/>
</dbReference>
<name>A0ABU2HAD6_9ACTN</name>
<proteinExistence type="predicted"/>
<keyword evidence="3" id="KW-1185">Reference proteome</keyword>
<dbReference type="EMBL" id="JAVLVT010000010">
    <property type="protein sequence ID" value="MDS1272287.1"/>
    <property type="molecule type" value="Genomic_DNA"/>
</dbReference>
<dbReference type="Proteomes" id="UP001250214">
    <property type="component" value="Unassembled WGS sequence"/>
</dbReference>
<evidence type="ECO:0000313" key="2">
    <source>
        <dbReference type="EMBL" id="MDS1272287.1"/>
    </source>
</evidence>
<evidence type="ECO:0000313" key="3">
    <source>
        <dbReference type="Proteomes" id="UP001250214"/>
    </source>
</evidence>
<organism evidence="2 3">
    <name type="scientific">Lipingzhangella rawalii</name>
    <dbReference type="NCBI Taxonomy" id="2055835"/>
    <lineage>
        <taxon>Bacteria</taxon>
        <taxon>Bacillati</taxon>
        <taxon>Actinomycetota</taxon>
        <taxon>Actinomycetes</taxon>
        <taxon>Streptosporangiales</taxon>
        <taxon>Nocardiopsidaceae</taxon>
        <taxon>Lipingzhangella</taxon>
    </lineage>
</organism>
<sequence length="817" mass="91409">MDEYEEKLYNANLKVVGELGASHLTLEVDDTDSDEAALRENADEMFNLALEILGEASTTIEAFNASASNFTDPIRFPIQDRGAITEQKWMDAAASLIYCYGVTKKWADAVESFKTERRRIIDEWEDNVNSVIKSTSNVLAGEQEAQYELMSTEELFSAIDHLGDQKRDRWLENYRNVSEFENAADDYGDLLREGMSYSNFQELTGVEGPLRWAAFNVLGFDEAPVPDIDLDSVDPVEHADQLDEYLGDDGAEPDSDFWEGIAVLAAIGSSHRGTYSSNNKDIRYLEDFFGRLDEISREEYPTISLSEYLIANGSLGSDALSPFSNGLLLLSDEHNGGGFEYLPEDIQNIALGPLDGDYPRDGAEERSEYYLPDFWRRDVNSFGQLMSYSDVDRAGGTEFSINLTSVLGEYMRRDDNFDIWGDAWPDRENTNEDNIASILDVATRNEEANHSVITGNGPYSHPNYNDPERILEGLWGYDWNSDNEGAVSGLTNWIQESAHSESGSDRTRAREASESIIEYLSDLSDSGLGGILRMNTEGDNSGRGFAEYNPEIAGDISGIFFTYIEDVSHGGYHESEEIEGDSSTRQGDALRVNSDDMTDFLQVFMANEEISQNIFSGGAEKEISLFYEASNAEDRSEVREAGERAGRMQRIIQEAFINEMEEREVDEEEYAAEALQKWRGGYAGAGIAASVGFGAVPVIGPMMAAGGGAVISTASIATEDQFVNFVESQEWHDQIDIPDISEDKSEISDAVDSIYEQQLDEDRVDPTVLGSYEADARLEDRINVYNDIFEENEIDDDSEDSFVRYYQKYRDHGREEE</sequence>
<accession>A0ABU2HAD6</accession>
<dbReference type="RefSeq" id="WP_310913857.1">
    <property type="nucleotide sequence ID" value="NZ_JAVLVT010000010.1"/>
</dbReference>
<evidence type="ECO:0000259" key="1">
    <source>
        <dbReference type="Pfam" id="PF23275"/>
    </source>
</evidence>
<protein>
    <recommendedName>
        <fullName evidence="1">TPR repeat domain-containing protein</fullName>
    </recommendedName>
</protein>